<feature type="domain" description="Transposase Helix-turn-helix" evidence="1">
    <location>
        <begin position="47"/>
        <end position="86"/>
    </location>
</feature>
<evidence type="ECO:0000259" key="1">
    <source>
        <dbReference type="Pfam" id="PF13613"/>
    </source>
</evidence>
<dbReference type="EMBL" id="GL890970">
    <property type="protein sequence ID" value="EGJ29237.1"/>
    <property type="molecule type" value="Genomic_DNA"/>
</dbReference>
<dbReference type="Pfam" id="PF13613">
    <property type="entry name" value="HTH_Tnp_4"/>
    <property type="match status" value="1"/>
</dbReference>
<dbReference type="InterPro" id="IPR027805">
    <property type="entry name" value="Transposase_HTH_dom"/>
</dbReference>
<sequence length="93" mass="11387">MTYQKVKDLTNQEFKRLCGVRIETFTQMVKLVEENEKQKTKTGRPSKLSLENQVLMTLEYLREYRTYFHIGQHWGLNESTVYRIIRVYRKYFN</sequence>
<organism evidence="2 3">
    <name type="scientific">Moorena producens 3L</name>
    <dbReference type="NCBI Taxonomy" id="489825"/>
    <lineage>
        <taxon>Bacteria</taxon>
        <taxon>Bacillati</taxon>
        <taxon>Cyanobacteriota</taxon>
        <taxon>Cyanophyceae</taxon>
        <taxon>Coleofasciculales</taxon>
        <taxon>Coleofasciculaceae</taxon>
        <taxon>Moorena</taxon>
    </lineage>
</organism>
<protein>
    <recommendedName>
        <fullName evidence="1">Transposase Helix-turn-helix domain-containing protein</fullName>
    </recommendedName>
</protein>
<proteinExistence type="predicted"/>
<keyword evidence="3" id="KW-1185">Reference proteome</keyword>
<name>F4Y1U5_9CYAN</name>
<dbReference type="Proteomes" id="UP000003959">
    <property type="component" value="Unassembled WGS sequence"/>
</dbReference>
<evidence type="ECO:0000313" key="3">
    <source>
        <dbReference type="Proteomes" id="UP000003959"/>
    </source>
</evidence>
<dbReference type="AlphaFoldDB" id="F4Y1U5"/>
<gene>
    <name evidence="2" type="ORF">LYNGBM3L_64790</name>
</gene>
<evidence type="ECO:0000313" key="2">
    <source>
        <dbReference type="EMBL" id="EGJ29237.1"/>
    </source>
</evidence>
<dbReference type="eggNOG" id="COG1234">
    <property type="taxonomic scope" value="Bacteria"/>
</dbReference>
<dbReference type="HOGENOM" id="CLU_073820_9_0_3"/>
<accession>F4Y1U5</accession>
<reference evidence="3" key="1">
    <citation type="journal article" date="2011" name="Proc. Natl. Acad. Sci. U.S.A.">
        <title>Genomic insights into the physiology and ecology of the marine filamentous cyanobacterium Lyngbya majuscula.</title>
        <authorList>
            <person name="Jones A.C."/>
            <person name="Monroe E.A."/>
            <person name="Podell S."/>
            <person name="Hess W.R."/>
            <person name="Klages S."/>
            <person name="Esquenazi E."/>
            <person name="Niessen S."/>
            <person name="Hoover H."/>
            <person name="Rothmann M."/>
            <person name="Lasken R.S."/>
            <person name="Yates J.R.III."/>
            <person name="Reinhardt R."/>
            <person name="Kube M."/>
            <person name="Burkart M.D."/>
            <person name="Allen E.E."/>
            <person name="Dorrestein P.C."/>
            <person name="Gerwick W.H."/>
            <person name="Gerwick L."/>
        </authorList>
    </citation>
    <scope>NUCLEOTIDE SEQUENCE [LARGE SCALE GENOMIC DNA]</scope>
    <source>
        <strain evidence="3">3L</strain>
    </source>
</reference>